<reference evidence="2 3" key="1">
    <citation type="submission" date="2010-08" db="EMBL/GenBank/DDBJ databases">
        <authorList>
            <person name="Weinstock G."/>
            <person name="Sodergren E."/>
            <person name="Clifton S."/>
            <person name="Fulton L."/>
            <person name="Fulton B."/>
            <person name="Courtney L."/>
            <person name="Fronick C."/>
            <person name="Harrison M."/>
            <person name="Strong C."/>
            <person name="Farmer C."/>
            <person name="Delahaunty K."/>
            <person name="Markovic C."/>
            <person name="Hall O."/>
            <person name="Minx P."/>
            <person name="Tomlinson C."/>
            <person name="Mitreva M."/>
            <person name="Hou S."/>
            <person name="Chen J."/>
            <person name="Wollam A."/>
            <person name="Pepin K.H."/>
            <person name="Johnson M."/>
            <person name="Bhonagiri V."/>
            <person name="Zhang X."/>
            <person name="Suruliraj S."/>
            <person name="Warren W."/>
            <person name="Chinwalla A."/>
            <person name="Mardis E.R."/>
            <person name="Wilson R.K."/>
        </authorList>
    </citation>
    <scope>NUCLEOTIDE SEQUENCE [LARGE SCALE GENOMIC DNA]</scope>
    <source>
        <strain evidence="2 3">F0359</strain>
    </source>
</reference>
<name>E2ZAE4_9FIRM</name>
<evidence type="ECO:0000313" key="2">
    <source>
        <dbReference type="EMBL" id="EFQ04655.1"/>
    </source>
</evidence>
<accession>E2ZAE4</accession>
<dbReference type="Pfam" id="PF06855">
    <property type="entry name" value="YozE_SAM_like"/>
    <property type="match status" value="1"/>
</dbReference>
<feature type="domain" description="YozE SAM-like" evidence="1">
    <location>
        <begin position="20"/>
        <end position="82"/>
    </location>
</feature>
<dbReference type="OrthoDB" id="2300711at2"/>
<dbReference type="InterPro" id="IPR036806">
    <property type="entry name" value="YozE_SAM-like_sf"/>
</dbReference>
<gene>
    <name evidence="2" type="ORF">HMPREF9429_00400</name>
</gene>
<protein>
    <recommendedName>
        <fullName evidence="1">YozE SAM-like domain-containing protein</fullName>
    </recommendedName>
</protein>
<evidence type="ECO:0000313" key="3">
    <source>
        <dbReference type="Proteomes" id="UP000003195"/>
    </source>
</evidence>
<proteinExistence type="predicted"/>
<evidence type="ECO:0000259" key="1">
    <source>
        <dbReference type="Pfam" id="PF06855"/>
    </source>
</evidence>
<dbReference type="Proteomes" id="UP000003195">
    <property type="component" value="Unassembled WGS sequence"/>
</dbReference>
<dbReference type="SUPFAM" id="SSF140652">
    <property type="entry name" value="YozE-like"/>
    <property type="match status" value="1"/>
</dbReference>
<organism evidence="2 3">
    <name type="scientific">Megasphaera micronuciformis F0359</name>
    <dbReference type="NCBI Taxonomy" id="706434"/>
    <lineage>
        <taxon>Bacteria</taxon>
        <taxon>Bacillati</taxon>
        <taxon>Bacillota</taxon>
        <taxon>Negativicutes</taxon>
        <taxon>Veillonellales</taxon>
        <taxon>Veillonellaceae</taxon>
        <taxon>Megasphaera</taxon>
    </lineage>
</organism>
<dbReference type="InterPro" id="IPR023089">
    <property type="entry name" value="YozE_SAM-like"/>
</dbReference>
<dbReference type="HOGENOM" id="CLU_189244_1_0_9"/>
<dbReference type="EMBL" id="AECS01000011">
    <property type="protein sequence ID" value="EFQ04655.1"/>
    <property type="molecule type" value="Genomic_DNA"/>
</dbReference>
<dbReference type="Gene3D" id="1.10.150.260">
    <property type="entry name" value="YozE SAM-like"/>
    <property type="match status" value="1"/>
</dbReference>
<comment type="caution">
    <text evidence="2">The sequence shown here is derived from an EMBL/GenBank/DDBJ whole genome shotgun (WGS) entry which is preliminary data.</text>
</comment>
<sequence>MGYTIGYKEVIKLKKTPALSFYEWLVLFRGVDRPIGDLAQDALRDPDFPKHKNFEEIRDHLQAKHASQEALKTLDDSYVYYKLDELL</sequence>
<keyword evidence="3" id="KW-1185">Reference proteome</keyword>
<dbReference type="AlphaFoldDB" id="E2ZAE4"/>
<dbReference type="STRING" id="706434.HMPREF9429_00400"/>